<dbReference type="SUPFAM" id="SSF47823">
    <property type="entry name" value="lambda integrase-like, N-terminal domain"/>
    <property type="match status" value="1"/>
</dbReference>
<keyword evidence="2 4" id="KW-0238">DNA-binding</keyword>
<dbReference type="PATRIC" id="fig|1227739.3.peg.238"/>
<keyword evidence="1" id="KW-0229">DNA integration</keyword>
<reference evidence="7 8" key="1">
    <citation type="submission" date="2014-01" db="EMBL/GenBank/DDBJ databases">
        <title>Complete sequence of plasmid1 of ionizing-radiation resistance bacterium Hymenobacter swuensis DY53.</title>
        <authorList>
            <person name="Jung J.-H."/>
            <person name="Jeong S.-W."/>
            <person name="Joe M.-H."/>
            <person name="Cho y.-j."/>
            <person name="Kim M.-K."/>
            <person name="Lim S.-Y."/>
        </authorList>
    </citation>
    <scope>NUCLEOTIDE SEQUENCE [LARGE SCALE GENOMIC DNA]</scope>
    <source>
        <strain evidence="7 8">DY53</strain>
        <plasmid evidence="7 8">pHsw1</plasmid>
    </source>
</reference>
<dbReference type="HOGENOM" id="CLU_047407_4_1_10"/>
<accession>W8EUY6</accession>
<dbReference type="CDD" id="cd00799">
    <property type="entry name" value="INT_Cre_C"/>
    <property type="match status" value="1"/>
</dbReference>
<dbReference type="KEGG" id="hsw:Hsw_PA0214"/>
<dbReference type="EMBL" id="CP007144">
    <property type="protein sequence ID" value="AHJ95547.1"/>
    <property type="molecule type" value="Genomic_DNA"/>
</dbReference>
<evidence type="ECO:0000256" key="1">
    <source>
        <dbReference type="ARBA" id="ARBA00022908"/>
    </source>
</evidence>
<dbReference type="GO" id="GO:0015074">
    <property type="term" value="P:DNA integration"/>
    <property type="evidence" value="ECO:0007669"/>
    <property type="project" value="UniProtKB-KW"/>
</dbReference>
<organism evidence="7 8">
    <name type="scientific">Hymenobacter swuensis DY53</name>
    <dbReference type="NCBI Taxonomy" id="1227739"/>
    <lineage>
        <taxon>Bacteria</taxon>
        <taxon>Pseudomonadati</taxon>
        <taxon>Bacteroidota</taxon>
        <taxon>Cytophagia</taxon>
        <taxon>Cytophagales</taxon>
        <taxon>Hymenobacteraceae</taxon>
        <taxon>Hymenobacter</taxon>
    </lineage>
</organism>
<evidence type="ECO:0000313" key="7">
    <source>
        <dbReference type="EMBL" id="AHJ95547.1"/>
    </source>
</evidence>
<evidence type="ECO:0000259" key="5">
    <source>
        <dbReference type="PROSITE" id="PS51898"/>
    </source>
</evidence>
<dbReference type="InterPro" id="IPR011010">
    <property type="entry name" value="DNA_brk_join_enz"/>
</dbReference>
<dbReference type="Pfam" id="PF00589">
    <property type="entry name" value="Phage_integrase"/>
    <property type="match status" value="1"/>
</dbReference>
<dbReference type="InterPro" id="IPR002104">
    <property type="entry name" value="Integrase_catalytic"/>
</dbReference>
<dbReference type="SUPFAM" id="SSF56349">
    <property type="entry name" value="DNA breaking-rejoining enzymes"/>
    <property type="match status" value="1"/>
</dbReference>
<dbReference type="InterPro" id="IPR010998">
    <property type="entry name" value="Integrase_recombinase_N"/>
</dbReference>
<evidence type="ECO:0008006" key="9">
    <source>
        <dbReference type="Google" id="ProtNLM"/>
    </source>
</evidence>
<dbReference type="AlphaFoldDB" id="W8EUY6"/>
<dbReference type="Gene3D" id="1.10.443.10">
    <property type="entry name" value="Intergrase catalytic core"/>
    <property type="match status" value="1"/>
</dbReference>
<dbReference type="InterPro" id="IPR052925">
    <property type="entry name" value="Phage_Integrase-like_Recomb"/>
</dbReference>
<dbReference type="PROSITE" id="PS51898">
    <property type="entry name" value="TYR_RECOMBINASE"/>
    <property type="match status" value="1"/>
</dbReference>
<dbReference type="InterPro" id="IPR013762">
    <property type="entry name" value="Integrase-like_cat_sf"/>
</dbReference>
<keyword evidence="3" id="KW-0233">DNA recombination</keyword>
<gene>
    <name evidence="7" type="ORF">Hsw_PA0214</name>
</gene>
<feature type="domain" description="Core-binding (CB)" evidence="6">
    <location>
        <begin position="7"/>
        <end position="99"/>
    </location>
</feature>
<protein>
    <recommendedName>
        <fullName evidence="9">Tyr recombinase domain-containing protein</fullName>
    </recommendedName>
</protein>
<sequence>MLPDQTQPQSPVIHRHLHDYAEEGARYFSRAEQGAVNTKEAYSGNWKRFLHWCQECDLVPLPAASQTVAGFLIHLARDKKVSTIKQHLAAISKAHDLAGHPSPGEDKKIKKLLEGISKENGVRVKQAPAFTLDHLKRAIHAIDLSRPAGVRDRALLLLGFVGAFRRQELTSLNMEDLQVEEGHIIVHLARSKTNQQGEAEEKAVFFYPDRRTCPVRALKDWLQLLQEHGYTSGPLFRSFYKGQRLSNRRLTPIRLNILVQMHLGEKYSAHSLRASFVTISKLNGADDSEVMNQTKHKTSAMIRRYTRLDNVLQHNSAKKLGL</sequence>
<evidence type="ECO:0000259" key="6">
    <source>
        <dbReference type="PROSITE" id="PS51900"/>
    </source>
</evidence>
<dbReference type="OrthoDB" id="9815875at2"/>
<geneLocation type="plasmid" evidence="7 8">
    <name>pHsw1</name>
</geneLocation>
<evidence type="ECO:0000256" key="3">
    <source>
        <dbReference type="ARBA" id="ARBA00023172"/>
    </source>
</evidence>
<dbReference type="GO" id="GO:0006310">
    <property type="term" value="P:DNA recombination"/>
    <property type="evidence" value="ECO:0007669"/>
    <property type="project" value="UniProtKB-KW"/>
</dbReference>
<dbReference type="Proteomes" id="UP000019423">
    <property type="component" value="Plasmid pHsw1"/>
</dbReference>
<proteinExistence type="predicted"/>
<dbReference type="eggNOG" id="COG4974">
    <property type="taxonomic scope" value="Bacteria"/>
</dbReference>
<keyword evidence="7" id="KW-0614">Plasmid</keyword>
<dbReference type="GO" id="GO:0003677">
    <property type="term" value="F:DNA binding"/>
    <property type="evidence" value="ECO:0007669"/>
    <property type="project" value="UniProtKB-UniRule"/>
</dbReference>
<dbReference type="PANTHER" id="PTHR34605:SF3">
    <property type="entry name" value="P CELL-TYPE AGGLUTINATION PROTEIN MAP4-LIKE-RELATED"/>
    <property type="match status" value="1"/>
</dbReference>
<evidence type="ECO:0000256" key="4">
    <source>
        <dbReference type="PROSITE-ProRule" id="PRU01248"/>
    </source>
</evidence>
<evidence type="ECO:0000256" key="2">
    <source>
        <dbReference type="ARBA" id="ARBA00023125"/>
    </source>
</evidence>
<evidence type="ECO:0000313" key="8">
    <source>
        <dbReference type="Proteomes" id="UP000019423"/>
    </source>
</evidence>
<dbReference type="InterPro" id="IPR044068">
    <property type="entry name" value="CB"/>
</dbReference>
<dbReference type="PROSITE" id="PS51900">
    <property type="entry name" value="CB"/>
    <property type="match status" value="1"/>
</dbReference>
<feature type="domain" description="Tyr recombinase" evidence="5">
    <location>
        <begin position="125"/>
        <end position="318"/>
    </location>
</feature>
<dbReference type="PANTHER" id="PTHR34605">
    <property type="entry name" value="PHAGE_INTEGRASE DOMAIN-CONTAINING PROTEIN"/>
    <property type="match status" value="1"/>
</dbReference>
<keyword evidence="8" id="KW-1185">Reference proteome</keyword>
<name>W8EUY6_9BACT</name>
<dbReference type="Gene3D" id="1.10.150.130">
    <property type="match status" value="1"/>
</dbReference>